<evidence type="ECO:0000256" key="1">
    <source>
        <dbReference type="ARBA" id="ARBA00022490"/>
    </source>
</evidence>
<keyword evidence="1" id="KW-0963">Cytoplasm</keyword>
<feature type="compositionally biased region" description="Low complexity" evidence="5">
    <location>
        <begin position="854"/>
        <end position="867"/>
    </location>
</feature>
<feature type="non-terminal residue" evidence="7">
    <location>
        <position position="1"/>
    </location>
</feature>
<dbReference type="STRING" id="48709.A0A1D2M2C0"/>
<organism evidence="7 8">
    <name type="scientific">Orchesella cincta</name>
    <name type="common">Springtail</name>
    <name type="synonym">Podura cincta</name>
    <dbReference type="NCBI Taxonomy" id="48709"/>
    <lineage>
        <taxon>Eukaryota</taxon>
        <taxon>Metazoa</taxon>
        <taxon>Ecdysozoa</taxon>
        <taxon>Arthropoda</taxon>
        <taxon>Hexapoda</taxon>
        <taxon>Collembola</taxon>
        <taxon>Entomobryomorpha</taxon>
        <taxon>Entomobryoidea</taxon>
        <taxon>Orchesellidae</taxon>
        <taxon>Orchesellinae</taxon>
        <taxon>Orchesella</taxon>
    </lineage>
</organism>
<dbReference type="GO" id="GO:0071541">
    <property type="term" value="C:eukaryotic translation initiation factor 3 complex, eIF3m"/>
    <property type="evidence" value="ECO:0007669"/>
    <property type="project" value="TreeGrafter"/>
</dbReference>
<feature type="coiled-coil region" evidence="4">
    <location>
        <begin position="551"/>
        <end position="588"/>
    </location>
</feature>
<dbReference type="PANTHER" id="PTHR14005:SF0">
    <property type="entry name" value="EUKARYOTIC TRANSLATION INITIATION FACTOR 3 SUBUNIT A"/>
    <property type="match status" value="1"/>
</dbReference>
<comment type="caution">
    <text evidence="7">The sequence shown here is derived from an EMBL/GenBank/DDBJ whole genome shotgun (WGS) entry which is preliminary data.</text>
</comment>
<dbReference type="AlphaFoldDB" id="A0A1D2M2C0"/>
<feature type="region of interest" description="Disordered" evidence="5">
    <location>
        <begin position="733"/>
        <end position="764"/>
    </location>
</feature>
<dbReference type="Proteomes" id="UP000094527">
    <property type="component" value="Unassembled WGS sequence"/>
</dbReference>
<keyword evidence="3" id="KW-0648">Protein biosynthesis</keyword>
<dbReference type="OMA" id="HGAGCIH"/>
<keyword evidence="4" id="KW-0175">Coiled coil</keyword>
<feature type="compositionally biased region" description="Basic and acidic residues" evidence="5">
    <location>
        <begin position="1032"/>
        <end position="1052"/>
    </location>
</feature>
<dbReference type="InterPro" id="IPR027512">
    <property type="entry name" value="EIF3A"/>
</dbReference>
<dbReference type="PANTHER" id="PTHR14005">
    <property type="entry name" value="EUKARYOTIC TRANSLATION INITIATION FACTOR 3, THETA SUBUNIT"/>
    <property type="match status" value="1"/>
</dbReference>
<dbReference type="GO" id="GO:0003729">
    <property type="term" value="F:mRNA binding"/>
    <property type="evidence" value="ECO:0007669"/>
    <property type="project" value="TreeGrafter"/>
</dbReference>
<accession>A0A1D2M2C0</accession>
<dbReference type="EMBL" id="LJIJ01006120">
    <property type="protein sequence ID" value="ODM87118.1"/>
    <property type="molecule type" value="Genomic_DNA"/>
</dbReference>
<dbReference type="OrthoDB" id="18884at2759"/>
<sequence>KISENALKRRFNVAIEFIEVGKPPGAWIPSTMLSRGRSIDPVIEPIMLSYLELCVELKKAHTAKEGLYQYRIMCQSVSVDVNVNISVMGLNVIKDNAKIVCFILVSFLRKRQQKIESRRRRLRPTESISIVEVDDLDNLSMADMTLLNVVTQERSGRTALIPWVKFLWESYTQCLDLLRNNPRLENLYHDIAQMEALRTSGKHFDDIINRQGSQMNSIDFSSPETQQLNMETRFLELWQDAYKAIEDIHLLMNQSKKSQTRMMAYYYQKLSLVFWKAGNLLFHAATLMKYYLLCKDMKKNVSADELQKNASQVVLATMAIPFPVLHPEFERFVETDKECLKSLKKLATLLFLPQPPTRASIIRDISRHGILTNAIQPLQDLYEVLENQFNPLSLCADVEGNPVYQTIDYDDHLMNMTVFSNQIQLEQILVDAVRYTDMQITVDHRSNCIKFGASLAEASREDLPEGPHLQIMPSETIRLQLVNIMDCLQDTVEMISPVQVSNLGSIKTTEAQYHRSLMARHKIIAERREELERSAVDKEYEEKHRAEQMIKQQMMMEAKRLETEREEREKKKVKSEKLELQKRLVEERFKLIGQTPIGLKIIEKFQADESSNMDLETVLQRQQEELQKEAKEHLVRMKSQEKRLDHIERAKRIEEVSVIEQYMDKKKDEEKVEWEAHDAQRIAHLIEERKIAVANRDRMKRMRDDKNKFLKNLLDARRDLFMEKLNEFEKSFRTEKSRRMAERKDQRKQERRRKYDEEKAAAERSRLDAIRKANEEDERVERVRIEKELEERNRVTLEKQLAKQREIEEREERDRQERLTKAASAAVPGATPPAAEIWRAKSATGEKGTPSAPPSARAAADPSPAGSGNVWVPKAIREKKAAAMTGDLPSQENVPPPSWTSDDREERPFERKIERGPDGDRDGERKRMDRGGDRDWGGGYRGDKDRGFDRPRGDRGFDKETVEIVDWMRPESRGDRGFDREWRSWIRGDRGGDRDRGDRPETSSRNGKGKTILTLALQMMDHGEGEVVSNHPEGRWRGDIRGGRDGRDRDGPHLSPGRWRWRT</sequence>
<evidence type="ECO:0000256" key="4">
    <source>
        <dbReference type="SAM" id="Coils"/>
    </source>
</evidence>
<keyword evidence="2 7" id="KW-0396">Initiation factor</keyword>
<dbReference type="Gene3D" id="4.10.860.10">
    <property type="entry name" value="UVR domain"/>
    <property type="match status" value="1"/>
</dbReference>
<dbReference type="GO" id="GO:0002188">
    <property type="term" value="P:translation reinitiation"/>
    <property type="evidence" value="ECO:0007669"/>
    <property type="project" value="TreeGrafter"/>
</dbReference>
<reference evidence="7 8" key="1">
    <citation type="journal article" date="2016" name="Genome Biol. Evol.">
        <title>Gene Family Evolution Reflects Adaptation to Soil Environmental Stressors in the Genome of the Collembolan Orchesella cincta.</title>
        <authorList>
            <person name="Faddeeva-Vakhrusheva A."/>
            <person name="Derks M.F."/>
            <person name="Anvar S.Y."/>
            <person name="Agamennone V."/>
            <person name="Suring W."/>
            <person name="Smit S."/>
            <person name="van Straalen N.M."/>
            <person name="Roelofs D."/>
        </authorList>
    </citation>
    <scope>NUCLEOTIDE SEQUENCE [LARGE SCALE GENOMIC DNA]</scope>
    <source>
        <tissue evidence="7">Mixed pool</tissue>
    </source>
</reference>
<protein>
    <submittedName>
        <fullName evidence="7">Eukaryotic translation initiation factor 3 subunit A</fullName>
    </submittedName>
</protein>
<feature type="compositionally biased region" description="Basic and acidic residues" evidence="5">
    <location>
        <begin position="804"/>
        <end position="820"/>
    </location>
</feature>
<proteinExistence type="predicted"/>
<dbReference type="GO" id="GO:0043614">
    <property type="term" value="C:multi-eIF complex"/>
    <property type="evidence" value="ECO:0007669"/>
    <property type="project" value="TreeGrafter"/>
</dbReference>
<feature type="non-terminal residue" evidence="7">
    <location>
        <position position="1063"/>
    </location>
</feature>
<evidence type="ECO:0000256" key="5">
    <source>
        <dbReference type="SAM" id="MobiDB-lite"/>
    </source>
</evidence>
<feature type="compositionally biased region" description="Basic and acidic residues" evidence="5">
    <location>
        <begin position="901"/>
        <end position="1002"/>
    </location>
</feature>
<evidence type="ECO:0000259" key="6">
    <source>
        <dbReference type="Pfam" id="PF22591"/>
    </source>
</evidence>
<evidence type="ECO:0000313" key="8">
    <source>
        <dbReference type="Proteomes" id="UP000094527"/>
    </source>
</evidence>
<keyword evidence="8" id="KW-1185">Reference proteome</keyword>
<evidence type="ECO:0000256" key="3">
    <source>
        <dbReference type="ARBA" id="ARBA00022917"/>
    </source>
</evidence>
<dbReference type="GO" id="GO:0001732">
    <property type="term" value="P:formation of cytoplasmic translation initiation complex"/>
    <property type="evidence" value="ECO:0007669"/>
    <property type="project" value="TreeGrafter"/>
</dbReference>
<dbReference type="Gene3D" id="1.25.40.860">
    <property type="match status" value="1"/>
</dbReference>
<feature type="region of interest" description="Disordered" evidence="5">
    <location>
        <begin position="804"/>
        <end position="1011"/>
    </location>
</feature>
<feature type="coiled-coil region" evidence="4">
    <location>
        <begin position="612"/>
        <end position="650"/>
    </location>
</feature>
<evidence type="ECO:0000256" key="2">
    <source>
        <dbReference type="ARBA" id="ARBA00022540"/>
    </source>
</evidence>
<evidence type="ECO:0000313" key="7">
    <source>
        <dbReference type="EMBL" id="ODM87118.1"/>
    </source>
</evidence>
<dbReference type="Pfam" id="PF22591">
    <property type="entry name" value="eIF3a_PCI_TPR-like"/>
    <property type="match status" value="1"/>
</dbReference>
<gene>
    <name evidence="7" type="ORF">Ocin01_19562</name>
</gene>
<feature type="domain" description="eIF3a PCI" evidence="6">
    <location>
        <begin position="4"/>
        <end position="392"/>
    </location>
</feature>
<dbReference type="GO" id="GO:0071540">
    <property type="term" value="C:eukaryotic translation initiation factor 3 complex, eIF3e"/>
    <property type="evidence" value="ECO:0007669"/>
    <property type="project" value="TreeGrafter"/>
</dbReference>
<name>A0A1D2M2C0_ORCCI</name>
<dbReference type="GO" id="GO:0003743">
    <property type="term" value="F:translation initiation factor activity"/>
    <property type="evidence" value="ECO:0007669"/>
    <property type="project" value="UniProtKB-KW"/>
</dbReference>
<feature type="region of interest" description="Disordered" evidence="5">
    <location>
        <begin position="1025"/>
        <end position="1063"/>
    </location>
</feature>
<dbReference type="InterPro" id="IPR054711">
    <property type="entry name" value="eIF3a_PCI_TPR-like"/>
</dbReference>